<comment type="subcellular location">
    <subcellularLocation>
        <location evidence="1">Membrane</location>
        <topology evidence="1">Multi-pass membrane protein</topology>
    </subcellularLocation>
</comment>
<keyword evidence="3 6" id="KW-1133">Transmembrane helix</keyword>
<feature type="transmembrane region" description="Helical" evidence="6">
    <location>
        <begin position="97"/>
        <end position="121"/>
    </location>
</feature>
<dbReference type="InterPro" id="IPR050549">
    <property type="entry name" value="MFS_Trehalose_Transporter"/>
</dbReference>
<dbReference type="SUPFAM" id="SSF103473">
    <property type="entry name" value="MFS general substrate transporter"/>
    <property type="match status" value="1"/>
</dbReference>
<evidence type="ECO:0000256" key="3">
    <source>
        <dbReference type="ARBA" id="ARBA00022989"/>
    </source>
</evidence>
<evidence type="ECO:0000256" key="5">
    <source>
        <dbReference type="SAM" id="MobiDB-lite"/>
    </source>
</evidence>
<dbReference type="PROSITE" id="PS00217">
    <property type="entry name" value="SUGAR_TRANSPORT_2"/>
    <property type="match status" value="1"/>
</dbReference>
<dbReference type="InterPro" id="IPR003663">
    <property type="entry name" value="Sugar/inositol_transpt"/>
</dbReference>
<comment type="caution">
    <text evidence="9">The sequence shown here is derived from an EMBL/GenBank/DDBJ whole genome shotgun (WGS) entry which is preliminary data.</text>
</comment>
<evidence type="ECO:0000313" key="9">
    <source>
        <dbReference type="EMBL" id="KAK8835641.1"/>
    </source>
</evidence>
<evidence type="ECO:0000256" key="2">
    <source>
        <dbReference type="ARBA" id="ARBA00022692"/>
    </source>
</evidence>
<feature type="compositionally biased region" description="Polar residues" evidence="5">
    <location>
        <begin position="499"/>
        <end position="510"/>
    </location>
</feature>
<sequence length="534" mass="59854">MHSLLFVILLGIANFSIGAAQSFYSASYESLITDLDFDIAWSSSLFNALNPVLAIFGGPIVNIAVRFFGRKFPSLVSTLIVIVGWIFIAITKRSYKVLAFIGRGIVGLGIGGISTVIPVYIAELAPSNSRGGYGTINSIFTALGELFVYFLGIWLKWKVISGLCLIIPIIDLILIICAPESPVVSKMREDKISNRTIFHFKYMKPVFLSFFIVFFSEFSGMPAILANLNPIFITSEITIEPSVASTIVICSLFLSVLTSTPLVDRLGRKVMWITSSFGQALFLILLWANEKYVISKTLPIICLFFYLFFNGIGLLPLPDVVIPEIFPDEVRPFGMGASQVLRWALCSINVFSFRFMTNSLSLSWTWFFYFILTLVSGLFGIFFLPEMKGRVLGQKRRSLFGNKNERNSSRDETRDNIVNEEDEEDEVDVEAAKTKPHLENRNSEQNNIYKFNAAPDDTNISKVNSDVNNEKDVNTNVEKSINADNVEKSEEEKFENKNIQNGEIRSVQNEENTETIDSSDNSSSFDYSYSLSSS</sequence>
<feature type="transmembrane region" description="Helical" evidence="6">
    <location>
        <begin position="205"/>
        <end position="225"/>
    </location>
</feature>
<keyword evidence="2 6" id="KW-0812">Transmembrane</keyword>
<feature type="transmembrane region" description="Helical" evidence="6">
    <location>
        <begin position="294"/>
        <end position="317"/>
    </location>
</feature>
<evidence type="ECO:0000313" key="10">
    <source>
        <dbReference type="Proteomes" id="UP001470230"/>
    </source>
</evidence>
<feature type="compositionally biased region" description="Acidic residues" evidence="5">
    <location>
        <begin position="418"/>
        <end position="429"/>
    </location>
</feature>
<keyword evidence="7" id="KW-0732">Signal</keyword>
<feature type="region of interest" description="Disordered" evidence="5">
    <location>
        <begin position="402"/>
        <end position="534"/>
    </location>
</feature>
<dbReference type="InterPro" id="IPR005828">
    <property type="entry name" value="MFS_sugar_transport-like"/>
</dbReference>
<feature type="transmembrane region" description="Helical" evidence="6">
    <location>
        <begin position="160"/>
        <end position="184"/>
    </location>
</feature>
<dbReference type="PANTHER" id="PTHR48021">
    <property type="match status" value="1"/>
</dbReference>
<feature type="chain" id="PRO_5045476979" evidence="7">
    <location>
        <begin position="21"/>
        <end position="534"/>
    </location>
</feature>
<organism evidence="9 10">
    <name type="scientific">Tritrichomonas musculus</name>
    <dbReference type="NCBI Taxonomy" id="1915356"/>
    <lineage>
        <taxon>Eukaryota</taxon>
        <taxon>Metamonada</taxon>
        <taxon>Parabasalia</taxon>
        <taxon>Tritrichomonadida</taxon>
        <taxon>Tritrichomonadidae</taxon>
        <taxon>Tritrichomonas</taxon>
    </lineage>
</organism>
<dbReference type="Pfam" id="PF00083">
    <property type="entry name" value="Sugar_tr"/>
    <property type="match status" value="2"/>
</dbReference>
<feature type="compositionally biased region" description="Polar residues" evidence="5">
    <location>
        <begin position="474"/>
        <end position="483"/>
    </location>
</feature>
<feature type="transmembrane region" description="Helical" evidence="6">
    <location>
        <begin position="237"/>
        <end position="258"/>
    </location>
</feature>
<feature type="compositionally biased region" description="Low complexity" evidence="5">
    <location>
        <begin position="518"/>
        <end position="534"/>
    </location>
</feature>
<dbReference type="InterPro" id="IPR036259">
    <property type="entry name" value="MFS_trans_sf"/>
</dbReference>
<feature type="transmembrane region" description="Helical" evidence="6">
    <location>
        <begin position="44"/>
        <end position="65"/>
    </location>
</feature>
<evidence type="ECO:0000256" key="1">
    <source>
        <dbReference type="ARBA" id="ARBA00004141"/>
    </source>
</evidence>
<feature type="transmembrane region" description="Helical" evidence="6">
    <location>
        <begin position="270"/>
        <end position="288"/>
    </location>
</feature>
<feature type="transmembrane region" description="Helical" evidence="6">
    <location>
        <begin position="72"/>
        <end position="91"/>
    </location>
</feature>
<gene>
    <name evidence="9" type="ORF">M9Y10_042356</name>
</gene>
<dbReference type="PROSITE" id="PS50850">
    <property type="entry name" value="MFS"/>
    <property type="match status" value="1"/>
</dbReference>
<proteinExistence type="predicted"/>
<feature type="compositionally biased region" description="Basic and acidic residues" evidence="5">
    <location>
        <begin position="485"/>
        <end position="496"/>
    </location>
</feature>
<feature type="domain" description="Major facilitator superfamily (MFS) profile" evidence="8">
    <location>
        <begin position="6"/>
        <end position="388"/>
    </location>
</feature>
<evidence type="ECO:0000259" key="8">
    <source>
        <dbReference type="PROSITE" id="PS50850"/>
    </source>
</evidence>
<evidence type="ECO:0000256" key="6">
    <source>
        <dbReference type="SAM" id="Phobius"/>
    </source>
</evidence>
<dbReference type="EMBL" id="JAPFFF010000078">
    <property type="protein sequence ID" value="KAK8835641.1"/>
    <property type="molecule type" value="Genomic_DNA"/>
</dbReference>
<feature type="signal peptide" evidence="7">
    <location>
        <begin position="1"/>
        <end position="20"/>
    </location>
</feature>
<feature type="transmembrane region" description="Helical" evidence="6">
    <location>
        <begin position="133"/>
        <end position="154"/>
    </location>
</feature>
<dbReference type="InterPro" id="IPR005829">
    <property type="entry name" value="Sugar_transporter_CS"/>
</dbReference>
<dbReference type="InterPro" id="IPR020846">
    <property type="entry name" value="MFS_dom"/>
</dbReference>
<feature type="compositionally biased region" description="Basic and acidic residues" evidence="5">
    <location>
        <begin position="403"/>
        <end position="417"/>
    </location>
</feature>
<dbReference type="PANTHER" id="PTHR48021:SF1">
    <property type="entry name" value="GH07001P-RELATED"/>
    <property type="match status" value="1"/>
</dbReference>
<feature type="compositionally biased region" description="Basic and acidic residues" evidence="5">
    <location>
        <begin position="430"/>
        <end position="442"/>
    </location>
</feature>
<evidence type="ECO:0000256" key="4">
    <source>
        <dbReference type="ARBA" id="ARBA00023136"/>
    </source>
</evidence>
<feature type="compositionally biased region" description="Polar residues" evidence="5">
    <location>
        <begin position="458"/>
        <end position="467"/>
    </location>
</feature>
<protein>
    <submittedName>
        <fullName evidence="9">Glucose import</fullName>
    </submittedName>
</protein>
<name>A0ABR2GPP1_9EUKA</name>
<evidence type="ECO:0000256" key="7">
    <source>
        <dbReference type="SAM" id="SignalP"/>
    </source>
</evidence>
<feature type="transmembrane region" description="Helical" evidence="6">
    <location>
        <begin position="363"/>
        <end position="384"/>
    </location>
</feature>
<dbReference type="Gene3D" id="1.20.1250.20">
    <property type="entry name" value="MFS general substrate transporter like domains"/>
    <property type="match status" value="2"/>
</dbReference>
<keyword evidence="10" id="KW-1185">Reference proteome</keyword>
<reference evidence="9 10" key="1">
    <citation type="submission" date="2024-04" db="EMBL/GenBank/DDBJ databases">
        <title>Tritrichomonas musculus Genome.</title>
        <authorList>
            <person name="Alves-Ferreira E."/>
            <person name="Grigg M."/>
            <person name="Lorenzi H."/>
            <person name="Galac M."/>
        </authorList>
    </citation>
    <scope>NUCLEOTIDE SEQUENCE [LARGE SCALE GENOMIC DNA]</scope>
    <source>
        <strain evidence="9 10">EAF2021</strain>
    </source>
</reference>
<keyword evidence="4 6" id="KW-0472">Membrane</keyword>
<accession>A0ABR2GPP1</accession>
<dbReference type="Proteomes" id="UP001470230">
    <property type="component" value="Unassembled WGS sequence"/>
</dbReference>
<dbReference type="PRINTS" id="PR00171">
    <property type="entry name" value="SUGRTRNSPORT"/>
</dbReference>